<dbReference type="EMBL" id="JAHDYR010000005">
    <property type="protein sequence ID" value="KAG9396627.1"/>
    <property type="molecule type" value="Genomic_DNA"/>
</dbReference>
<protein>
    <submittedName>
        <fullName evidence="2">Uncharacterized protein</fullName>
    </submittedName>
</protein>
<organism evidence="2 3">
    <name type="scientific">Carpediemonas membranifera</name>
    <dbReference type="NCBI Taxonomy" id="201153"/>
    <lineage>
        <taxon>Eukaryota</taxon>
        <taxon>Metamonada</taxon>
        <taxon>Carpediemonas-like organisms</taxon>
        <taxon>Carpediemonas</taxon>
    </lineage>
</organism>
<dbReference type="InterPro" id="IPR033304">
    <property type="entry name" value="DLEC1"/>
</dbReference>
<dbReference type="Gene3D" id="2.60.40.10">
    <property type="entry name" value="Immunoglobulins"/>
    <property type="match status" value="3"/>
</dbReference>
<evidence type="ECO:0000313" key="2">
    <source>
        <dbReference type="EMBL" id="KAG9396627.1"/>
    </source>
</evidence>
<reference evidence="2" key="1">
    <citation type="submission" date="2021-05" db="EMBL/GenBank/DDBJ databases">
        <title>A free-living protist that lacks canonical eukaryotic 1 DNA replication and segregation systems.</title>
        <authorList>
            <person name="Salas-Leiva D.E."/>
            <person name="Tromer E.C."/>
            <person name="Curtis B.A."/>
            <person name="Jerlstrom-Hultqvist J."/>
            <person name="Kolisko M."/>
            <person name="Yi Z."/>
            <person name="Salas-Leiva J.S."/>
            <person name="Gallot-Lavallee L."/>
            <person name="Kops G.J.P.L."/>
            <person name="Archibald J.M."/>
            <person name="Simpson A.G.B."/>
            <person name="Roger A.J."/>
        </authorList>
    </citation>
    <scope>NUCLEOTIDE SEQUENCE</scope>
    <source>
        <strain evidence="2">BICM</strain>
    </source>
</reference>
<sequence>MFKVKPAELLWHNYQYIQTDGPPLEWRGTFTVTNTGRSCSRFRLIPPQTAEFMLMKPNGEVEETAVVLAPGLSHVVHVVFTPLSNSYRTDSVIIQTPEGSIELPLKARRDPPCLAGLPRDLNLGPVLPYERLSGSYHITNTGSNGTVSMTPVDEGENREGHLLVGPFDLSPDGFNIASGDSIDIDVAVDTSVCGDFTCEYHMCDAGAPPERHTLSAQVKPIRTALVSLDKKPLAVPVTLEARGPGVTDVTRDDAEEEAAELIVDLRETIIGGCRDVAVGIRNNTDLPVPIATAWDAPSAILEALLPSMLSPHSTTEITIRFQPEKIIAFERTLSVYVGLACCCHKLADLRVVATSQRPDLVVSPSLLMLPGDFLVRKSAQEWVTVKNQSNTPLYMVWAPEFISPNNHTQIDTFDVIKFETIHVEVVPREVILPPGQTLQFRVSIKGVSSGRASVTVSLHAVPTESDSMTSRRSRPNDPLYRFRSAILDGRGSVHPLNVKCSVAGPEVSVTGGGLEFGPVMIHRDLYPQTSLTLTNGSDTYAPFVLTDFCCHLPPAQTGGTATRLDLRPPADPEYPSEDEDASAYDREPEDPEDRSIFRFMPDRGCLDPLEKSTVAVELDVPRLLETIRGETVEFPHTVTGFIGLHVQHQAMPILVQCRATLCRPVVGLDPVRLSFPGTFVDQTATEPVTVYNLALTDAEIVFPVATNELFDLSFSPSTATVPAGAQLTVTASMTPRKVTSFNLVAECKVAGVDEPYALHITCVSRGCSLELSNNDQKMVLTAAAVEIQSEAIPVRIGGALPQPEHAMPVQRSHMDTAAETGEPGQANRLLARKRERMGLGMLTHQATASAEINFMPDDLQTERVFVEGGLELEVSRNLASQRPFTINIAVRNLGGVPTMARLTSLNFSPTQRKSKQASPPPGETTLGLNKTSRRLTLDDTFQGRSAFRSKLGQTFAAQRQADVSVENDSKVYLADDWGLAVVCPEETYIAGHAELTIPVEVYANCYGTYRDTIRVEADVFNESFDIPLVVHVSGCPVRLSSSHAVETVRSVAKIDQAGSKGISWPAQSVGSSAPAKRVRIQNTTPFWQMLELRCIDVPAPDSPARVTMSDSGEVKILLPTDGDSPNSTSFTAVTRFLRIPPRGVETAIVEYCPRQTGPVRAMLVSTPIITHKRDSFKLDEGVHPFAEANGCETFALPLDSSGVEPRLEWGDGKIRIKHRISSGPETEVGPSRTRQTTLTNRTDAPFAFTLRAQPECYSLTLLDKNGAKTRISGQSPLIELKPQHKLTAAVTYSSPLLMEKPGIFFSPPDAVLSGELVAKFSNGHEQTLLLSTVIKFPALSPEITTVEFPETTVGSQRSMTVTLTNETIVDARYTISFIDPRDRERAKRNVRSALGRQRTRTRHTDSLEQLEPIPVLSDTRTGRSTAARRSARSARGYTRLMSPHPRDLSGSSVYYFNPASGVIKGHKGGLVRSQAVTIIFRPTDAVRFRASYFVEVAFGRGCWIEIVGEGSRDEVHLGDPVVD</sequence>
<dbReference type="PANTHER" id="PTHR46348">
    <property type="entry name" value="DELETED IN LUNG AND ESOPHAGEAL CANCER PROTEIN 1"/>
    <property type="match status" value="1"/>
</dbReference>
<evidence type="ECO:0000256" key="1">
    <source>
        <dbReference type="SAM" id="MobiDB-lite"/>
    </source>
</evidence>
<feature type="compositionally biased region" description="Acidic residues" evidence="1">
    <location>
        <begin position="574"/>
        <end position="592"/>
    </location>
</feature>
<dbReference type="OrthoDB" id="2115465at2759"/>
<feature type="region of interest" description="Disordered" evidence="1">
    <location>
        <begin position="906"/>
        <end position="929"/>
    </location>
</feature>
<name>A0A8J6BFW0_9EUKA</name>
<gene>
    <name evidence="2" type="ORF">J8273_1644</name>
</gene>
<comment type="caution">
    <text evidence="2">The sequence shown here is derived from an EMBL/GenBank/DDBJ whole genome shotgun (WGS) entry which is preliminary data.</text>
</comment>
<feature type="region of interest" description="Disordered" evidence="1">
    <location>
        <begin position="1419"/>
        <end position="1442"/>
    </location>
</feature>
<dbReference type="Proteomes" id="UP000717585">
    <property type="component" value="Unassembled WGS sequence"/>
</dbReference>
<dbReference type="GO" id="GO:0008285">
    <property type="term" value="P:negative regulation of cell population proliferation"/>
    <property type="evidence" value="ECO:0007669"/>
    <property type="project" value="InterPro"/>
</dbReference>
<keyword evidence="3" id="KW-1185">Reference proteome</keyword>
<dbReference type="PANTHER" id="PTHR46348:SF1">
    <property type="entry name" value="DELETED IN LUNG AND ESOPHAGEAL CANCER PROTEIN 1"/>
    <property type="match status" value="1"/>
</dbReference>
<dbReference type="GO" id="GO:0015631">
    <property type="term" value="F:tubulin binding"/>
    <property type="evidence" value="ECO:0007669"/>
    <property type="project" value="TreeGrafter"/>
</dbReference>
<dbReference type="GO" id="GO:0005929">
    <property type="term" value="C:cilium"/>
    <property type="evidence" value="ECO:0007669"/>
    <property type="project" value="TreeGrafter"/>
</dbReference>
<dbReference type="InterPro" id="IPR013783">
    <property type="entry name" value="Ig-like_fold"/>
</dbReference>
<feature type="compositionally biased region" description="Low complexity" evidence="1">
    <location>
        <begin position="1419"/>
        <end position="1439"/>
    </location>
</feature>
<accession>A0A8J6BFW0</accession>
<proteinExistence type="predicted"/>
<evidence type="ECO:0000313" key="3">
    <source>
        <dbReference type="Proteomes" id="UP000717585"/>
    </source>
</evidence>
<dbReference type="GO" id="GO:0005737">
    <property type="term" value="C:cytoplasm"/>
    <property type="evidence" value="ECO:0007669"/>
    <property type="project" value="TreeGrafter"/>
</dbReference>
<feature type="region of interest" description="Disordered" evidence="1">
    <location>
        <begin position="559"/>
        <end position="594"/>
    </location>
</feature>